<dbReference type="EMBL" id="PQSP01000008">
    <property type="protein sequence ID" value="RUS65853.1"/>
    <property type="molecule type" value="Genomic_DNA"/>
</dbReference>
<dbReference type="InterPro" id="IPR003400">
    <property type="entry name" value="ExbD"/>
</dbReference>
<keyword evidence="6 8" id="KW-0472">Membrane</keyword>
<evidence type="ECO:0000313" key="9">
    <source>
        <dbReference type="EMBL" id="RUS65853.1"/>
    </source>
</evidence>
<evidence type="ECO:0000256" key="2">
    <source>
        <dbReference type="ARBA" id="ARBA00005811"/>
    </source>
</evidence>
<comment type="subcellular location">
    <subcellularLocation>
        <location evidence="1">Cell membrane</location>
        <topology evidence="1">Single-pass membrane protein</topology>
    </subcellularLocation>
    <subcellularLocation>
        <location evidence="7">Cell membrane</location>
        <topology evidence="7">Single-pass type II membrane protein</topology>
    </subcellularLocation>
</comment>
<protein>
    <submittedName>
        <fullName evidence="9">Biopolymer transport protein ExbD</fullName>
    </submittedName>
</protein>
<dbReference type="PANTHER" id="PTHR30558">
    <property type="entry name" value="EXBD MEMBRANE COMPONENT OF PMF-DRIVEN MACROMOLECULE IMPORT SYSTEM"/>
    <property type="match status" value="1"/>
</dbReference>
<dbReference type="RefSeq" id="WP_126980631.1">
    <property type="nucleotide sequence ID" value="NZ_PQSP01000008.1"/>
</dbReference>
<sequence>MKFRHRPLDELEINLIPFIDILLVIIIFLMLTTTYNRIAALQIRLPDANAEQQNMTVQKVDVVVTADGTFAINGAIVSDPSVSHLAQLLRAAAGEHELSMVVINADGNSSHQSVVNVMDAARQAGLSRLTFATRSEQP</sequence>
<dbReference type="Proteomes" id="UP000286947">
    <property type="component" value="Unassembled WGS sequence"/>
</dbReference>
<evidence type="ECO:0000256" key="7">
    <source>
        <dbReference type="RuleBase" id="RU003879"/>
    </source>
</evidence>
<dbReference type="Gene3D" id="3.30.420.270">
    <property type="match status" value="1"/>
</dbReference>
<reference evidence="9 10" key="1">
    <citation type="submission" date="2018-01" db="EMBL/GenBank/DDBJ databases">
        <title>Saezia sanguinis gen. nov., sp. nov., in the order Burkholderiales isolated from human blood.</title>
        <authorList>
            <person name="Medina-Pascual M.J."/>
            <person name="Valdezate S."/>
            <person name="Monzon S."/>
            <person name="Cuesta I."/>
            <person name="Carrasco G."/>
            <person name="Villalon P."/>
            <person name="Saez-Nieto J.A."/>
        </authorList>
    </citation>
    <scope>NUCLEOTIDE SEQUENCE [LARGE SCALE GENOMIC DNA]</scope>
    <source>
        <strain evidence="9 10">CNM695-12</strain>
    </source>
</reference>
<gene>
    <name evidence="9" type="primary">exbD_2</name>
    <name evidence="9" type="ORF">CUZ56_02453</name>
</gene>
<evidence type="ECO:0000256" key="1">
    <source>
        <dbReference type="ARBA" id="ARBA00004162"/>
    </source>
</evidence>
<name>A0A433SAT3_9BURK</name>
<accession>A0A433SAT3</accession>
<evidence type="ECO:0000256" key="5">
    <source>
        <dbReference type="ARBA" id="ARBA00022989"/>
    </source>
</evidence>
<dbReference type="OrthoDB" id="424972at2"/>
<proteinExistence type="inferred from homology"/>
<dbReference type="Pfam" id="PF02472">
    <property type="entry name" value="ExbD"/>
    <property type="match status" value="1"/>
</dbReference>
<comment type="caution">
    <text evidence="9">The sequence shown here is derived from an EMBL/GenBank/DDBJ whole genome shotgun (WGS) entry which is preliminary data.</text>
</comment>
<evidence type="ECO:0000256" key="8">
    <source>
        <dbReference type="SAM" id="Phobius"/>
    </source>
</evidence>
<dbReference type="GO" id="GO:0005886">
    <property type="term" value="C:plasma membrane"/>
    <property type="evidence" value="ECO:0007669"/>
    <property type="project" value="UniProtKB-SubCell"/>
</dbReference>
<dbReference type="GO" id="GO:0022857">
    <property type="term" value="F:transmembrane transporter activity"/>
    <property type="evidence" value="ECO:0007669"/>
    <property type="project" value="InterPro"/>
</dbReference>
<dbReference type="AlphaFoldDB" id="A0A433SAT3"/>
<feature type="transmembrane region" description="Helical" evidence="8">
    <location>
        <begin position="15"/>
        <end position="35"/>
    </location>
</feature>
<comment type="similarity">
    <text evidence="2 7">Belongs to the ExbD/TolR family.</text>
</comment>
<keyword evidence="3" id="KW-1003">Cell membrane</keyword>
<keyword evidence="5 8" id="KW-1133">Transmembrane helix</keyword>
<dbReference type="PANTHER" id="PTHR30558:SF3">
    <property type="entry name" value="BIOPOLYMER TRANSPORT PROTEIN EXBD-RELATED"/>
    <property type="match status" value="1"/>
</dbReference>
<keyword evidence="4 7" id="KW-0812">Transmembrane</keyword>
<keyword evidence="7" id="KW-0813">Transport</keyword>
<evidence type="ECO:0000313" key="10">
    <source>
        <dbReference type="Proteomes" id="UP000286947"/>
    </source>
</evidence>
<evidence type="ECO:0000256" key="3">
    <source>
        <dbReference type="ARBA" id="ARBA00022475"/>
    </source>
</evidence>
<dbReference type="GO" id="GO:0015031">
    <property type="term" value="P:protein transport"/>
    <property type="evidence" value="ECO:0007669"/>
    <property type="project" value="UniProtKB-KW"/>
</dbReference>
<keyword evidence="7" id="KW-0653">Protein transport</keyword>
<evidence type="ECO:0000256" key="6">
    <source>
        <dbReference type="ARBA" id="ARBA00023136"/>
    </source>
</evidence>
<organism evidence="9 10">
    <name type="scientific">Saezia sanguinis</name>
    <dbReference type="NCBI Taxonomy" id="1965230"/>
    <lineage>
        <taxon>Bacteria</taxon>
        <taxon>Pseudomonadati</taxon>
        <taxon>Pseudomonadota</taxon>
        <taxon>Betaproteobacteria</taxon>
        <taxon>Burkholderiales</taxon>
        <taxon>Saeziaceae</taxon>
        <taxon>Saezia</taxon>
    </lineage>
</organism>
<evidence type="ECO:0000256" key="4">
    <source>
        <dbReference type="ARBA" id="ARBA00022692"/>
    </source>
</evidence>
<keyword evidence="10" id="KW-1185">Reference proteome</keyword>